<dbReference type="InterPro" id="IPR000792">
    <property type="entry name" value="Tscrpt_reg_LuxR_C"/>
</dbReference>
<evidence type="ECO:0000256" key="1">
    <source>
        <dbReference type="ARBA" id="ARBA00023015"/>
    </source>
</evidence>
<proteinExistence type="predicted"/>
<evidence type="ECO:0000256" key="3">
    <source>
        <dbReference type="ARBA" id="ARBA00023163"/>
    </source>
</evidence>
<dbReference type="PRINTS" id="PR00038">
    <property type="entry name" value="HTHLUXR"/>
</dbReference>
<evidence type="ECO:0000313" key="6">
    <source>
        <dbReference type="Proteomes" id="UP000232721"/>
    </source>
</evidence>
<dbReference type="SUPFAM" id="SSF46894">
    <property type="entry name" value="C-terminal effector domain of the bipartite response regulators"/>
    <property type="match status" value="1"/>
</dbReference>
<dbReference type="Proteomes" id="UP000232721">
    <property type="component" value="Chromosome"/>
</dbReference>
<dbReference type="PROSITE" id="PS00622">
    <property type="entry name" value="HTH_LUXR_1"/>
    <property type="match status" value="1"/>
</dbReference>
<evidence type="ECO:0000313" key="5">
    <source>
        <dbReference type="EMBL" id="AUC22769.1"/>
    </source>
</evidence>
<keyword evidence="3" id="KW-0804">Transcription</keyword>
<keyword evidence="6" id="KW-1185">Reference proteome</keyword>
<dbReference type="PANTHER" id="PTHR44688:SF16">
    <property type="entry name" value="DNA-BINDING TRANSCRIPTIONAL ACTIVATOR DEVR_DOSR"/>
    <property type="match status" value="1"/>
</dbReference>
<gene>
    <name evidence="5" type="ORF">BTO15_12020</name>
</gene>
<dbReference type="InterPro" id="IPR036388">
    <property type="entry name" value="WH-like_DNA-bd_sf"/>
</dbReference>
<evidence type="ECO:0000259" key="4">
    <source>
        <dbReference type="PROSITE" id="PS50043"/>
    </source>
</evidence>
<sequence>MGIFFYDFRLILLIEKEKKMEVKKLYDYNELKIIGNKYQIKDKEIPINLIEDFLSFYNLSLHDLSTLSKFSENLQEEKRFKKLNKSKFNSLTNKELQIFKLVVHGNTTNKIATQLFIEPTTVSTHRKNIKQKLELESIFDLYQYAKAFHVFAY</sequence>
<dbReference type="PANTHER" id="PTHR44688">
    <property type="entry name" value="DNA-BINDING TRANSCRIPTIONAL ACTIVATOR DEVR_DOSR"/>
    <property type="match status" value="1"/>
</dbReference>
<keyword evidence="2" id="KW-0238">DNA-binding</keyword>
<feature type="domain" description="HTH luxR-type" evidence="4">
    <location>
        <begin position="84"/>
        <end position="149"/>
    </location>
</feature>
<keyword evidence="1" id="KW-0805">Transcription regulation</keyword>
<dbReference type="CDD" id="cd06170">
    <property type="entry name" value="LuxR_C_like"/>
    <property type="match status" value="1"/>
</dbReference>
<dbReference type="SMART" id="SM00421">
    <property type="entry name" value="HTH_LUXR"/>
    <property type="match status" value="1"/>
</dbReference>
<organism evidence="5 6">
    <name type="scientific">Polaribacter sejongensis</name>
    <dbReference type="NCBI Taxonomy" id="985043"/>
    <lineage>
        <taxon>Bacteria</taxon>
        <taxon>Pseudomonadati</taxon>
        <taxon>Bacteroidota</taxon>
        <taxon>Flavobacteriia</taxon>
        <taxon>Flavobacteriales</taxon>
        <taxon>Flavobacteriaceae</taxon>
    </lineage>
</organism>
<accession>A0ABM6Q0U4</accession>
<dbReference type="InterPro" id="IPR016032">
    <property type="entry name" value="Sig_transdc_resp-reg_C-effctor"/>
</dbReference>
<dbReference type="PROSITE" id="PS50043">
    <property type="entry name" value="HTH_LUXR_2"/>
    <property type="match status" value="1"/>
</dbReference>
<reference evidence="5 6" key="1">
    <citation type="submission" date="2017-02" db="EMBL/GenBank/DDBJ databases">
        <title>Trade-off between light-utilization and light-protection in marine flavobacteria.</title>
        <authorList>
            <person name="Kumagai Y."/>
            <person name="Yoshizawa S."/>
            <person name="Kogure K."/>
            <person name="Iwasaki W."/>
        </authorList>
    </citation>
    <scope>NUCLEOTIDE SEQUENCE [LARGE SCALE GENOMIC DNA]</scope>
    <source>
        <strain evidence="5 6">KCTC 23670</strain>
    </source>
</reference>
<dbReference type="EMBL" id="CP019336">
    <property type="protein sequence ID" value="AUC22769.1"/>
    <property type="molecule type" value="Genomic_DNA"/>
</dbReference>
<evidence type="ECO:0000256" key="2">
    <source>
        <dbReference type="ARBA" id="ARBA00023125"/>
    </source>
</evidence>
<name>A0ABM6Q0U4_9FLAO</name>
<dbReference type="Gene3D" id="1.10.10.10">
    <property type="entry name" value="Winged helix-like DNA-binding domain superfamily/Winged helix DNA-binding domain"/>
    <property type="match status" value="1"/>
</dbReference>
<protein>
    <recommendedName>
        <fullName evidence="4">HTH luxR-type domain-containing protein</fullName>
    </recommendedName>
</protein>
<dbReference type="Pfam" id="PF00196">
    <property type="entry name" value="GerE"/>
    <property type="match status" value="1"/>
</dbReference>